<feature type="transmembrane region" description="Helical" evidence="1">
    <location>
        <begin position="236"/>
        <end position="259"/>
    </location>
</feature>
<proteinExistence type="predicted"/>
<evidence type="ECO:0000313" key="2">
    <source>
        <dbReference type="EMBL" id="CAG7828901.1"/>
    </source>
</evidence>
<dbReference type="Proteomes" id="UP000708208">
    <property type="component" value="Unassembled WGS sequence"/>
</dbReference>
<sequence>MFSSIIYGILKETRTVLLYSVPVAILMFVLKHFNFAPPLLMIFISSLAYVFVILIEDRDSMDTKFTSFVARLGTAIVLYYTMKYAMYFIFENYNFVEAFKDEAFWLECIRLLREYIGFMSSFSVKKLFNEVNKKSKALPAQRSLNPTGQKGSKKNTIKMSTATDETEPLTPTKILDAFIKETRITLLYGLPLGLIVYLLTAISWDSSFFIVLLTMYAFVTIVANEDKETLDENLKTILICLATDISYYYLTTWVTYMWYGSYKLDKEYEKEESVYMLQIILLFREYITFVHRIAFFRIIVYAL</sequence>
<feature type="transmembrane region" description="Helical" evidence="1">
    <location>
        <begin position="39"/>
        <end position="56"/>
    </location>
</feature>
<evidence type="ECO:0000256" key="1">
    <source>
        <dbReference type="SAM" id="Phobius"/>
    </source>
</evidence>
<feature type="transmembrane region" description="Helical" evidence="1">
    <location>
        <begin position="208"/>
        <end position="224"/>
    </location>
</feature>
<keyword evidence="1" id="KW-0472">Membrane</keyword>
<dbReference type="EMBL" id="CAJVCH010549304">
    <property type="protein sequence ID" value="CAG7828901.1"/>
    <property type="molecule type" value="Genomic_DNA"/>
</dbReference>
<gene>
    <name evidence="2" type="ORF">AFUS01_LOCUS38796</name>
</gene>
<comment type="caution">
    <text evidence="2">The sequence shown here is derived from an EMBL/GenBank/DDBJ whole genome shotgun (WGS) entry which is preliminary data.</text>
</comment>
<keyword evidence="1" id="KW-1133">Transmembrane helix</keyword>
<accession>A0A8J2Q0K3</accession>
<feature type="non-terminal residue" evidence="2">
    <location>
        <position position="1"/>
    </location>
</feature>
<protein>
    <submittedName>
        <fullName evidence="2">Uncharacterized protein</fullName>
    </submittedName>
</protein>
<feature type="transmembrane region" description="Helical" evidence="1">
    <location>
        <begin position="184"/>
        <end position="202"/>
    </location>
</feature>
<keyword evidence="1" id="KW-0812">Transmembrane</keyword>
<feature type="transmembrane region" description="Helical" evidence="1">
    <location>
        <begin position="279"/>
        <end position="300"/>
    </location>
</feature>
<organism evidence="2 3">
    <name type="scientific">Allacma fusca</name>
    <dbReference type="NCBI Taxonomy" id="39272"/>
    <lineage>
        <taxon>Eukaryota</taxon>
        <taxon>Metazoa</taxon>
        <taxon>Ecdysozoa</taxon>
        <taxon>Arthropoda</taxon>
        <taxon>Hexapoda</taxon>
        <taxon>Collembola</taxon>
        <taxon>Symphypleona</taxon>
        <taxon>Sminthuridae</taxon>
        <taxon>Allacma</taxon>
    </lineage>
</organism>
<feature type="transmembrane region" description="Helical" evidence="1">
    <location>
        <begin position="68"/>
        <end position="90"/>
    </location>
</feature>
<keyword evidence="3" id="KW-1185">Reference proteome</keyword>
<dbReference type="AlphaFoldDB" id="A0A8J2Q0K3"/>
<reference evidence="2" key="1">
    <citation type="submission" date="2021-06" db="EMBL/GenBank/DDBJ databases">
        <authorList>
            <person name="Hodson N. C."/>
            <person name="Mongue J. A."/>
            <person name="Jaron S. K."/>
        </authorList>
    </citation>
    <scope>NUCLEOTIDE SEQUENCE</scope>
</reference>
<evidence type="ECO:0000313" key="3">
    <source>
        <dbReference type="Proteomes" id="UP000708208"/>
    </source>
</evidence>
<name>A0A8J2Q0K3_9HEXA</name>